<dbReference type="Proteomes" id="UP001349262">
    <property type="component" value="Unassembled WGS sequence"/>
</dbReference>
<organism evidence="2 3">
    <name type="scientific">Methylobacterium radiotolerans</name>
    <dbReference type="NCBI Taxonomy" id="31998"/>
    <lineage>
        <taxon>Bacteria</taxon>
        <taxon>Pseudomonadati</taxon>
        <taxon>Pseudomonadota</taxon>
        <taxon>Alphaproteobacteria</taxon>
        <taxon>Hyphomicrobiales</taxon>
        <taxon>Methylobacteriaceae</taxon>
        <taxon>Methylobacterium</taxon>
    </lineage>
</organism>
<protein>
    <submittedName>
        <fullName evidence="2">Uncharacterized protein</fullName>
    </submittedName>
</protein>
<sequence length="70" mass="7878">MLGRLFSAVRRSSRRDDPRSPSAVEAQMPVEALQFPPMRPLMPPSPQNDEIDQGVSEVVERDLRAAGYLR</sequence>
<accession>A0ABU7TB94</accession>
<evidence type="ECO:0000313" key="2">
    <source>
        <dbReference type="EMBL" id="MEE7457562.1"/>
    </source>
</evidence>
<gene>
    <name evidence="2" type="ORF">MRSR164_12475</name>
</gene>
<dbReference type="EMBL" id="MLBY01000004">
    <property type="protein sequence ID" value="MEE7457562.1"/>
    <property type="molecule type" value="Genomic_DNA"/>
</dbReference>
<feature type="region of interest" description="Disordered" evidence="1">
    <location>
        <begin position="1"/>
        <end position="25"/>
    </location>
</feature>
<proteinExistence type="predicted"/>
<keyword evidence="3" id="KW-1185">Reference proteome</keyword>
<evidence type="ECO:0000256" key="1">
    <source>
        <dbReference type="SAM" id="MobiDB-lite"/>
    </source>
</evidence>
<evidence type="ECO:0000313" key="3">
    <source>
        <dbReference type="Proteomes" id="UP001349262"/>
    </source>
</evidence>
<comment type="caution">
    <text evidence="2">The sequence shown here is derived from an EMBL/GenBank/DDBJ whole genome shotgun (WGS) entry which is preliminary data.</text>
</comment>
<name>A0ABU7TB94_9HYPH</name>
<reference evidence="2 3" key="1">
    <citation type="journal article" date="2012" name="Genet. Mol. Biol.">
        <title>Analysis of 16S rRNA and mxaF genes revealing insights into Methylobacterium niche-specific plant association.</title>
        <authorList>
            <person name="Dourado M.N."/>
            <person name="Andreote F.D."/>
            <person name="Dini-Andreote F."/>
            <person name="Conti R."/>
            <person name="Araujo J.M."/>
            <person name="Araujo W.L."/>
        </authorList>
    </citation>
    <scope>NUCLEOTIDE SEQUENCE [LARGE SCALE GENOMIC DNA]</scope>
    <source>
        <strain evidence="2 3">SR1.6/4</strain>
    </source>
</reference>